<dbReference type="InterPro" id="IPR014007">
    <property type="entry name" value="23BDH"/>
</dbReference>
<reference evidence="11 13" key="3">
    <citation type="journal article" date="2016" name="Proc. Natl. Acad. Sci. U.S.A.">
        <title>Comparative genomics of biotechnologically important yeasts.</title>
        <authorList>
            <person name="Riley R."/>
            <person name="Haridas S."/>
            <person name="Wolfe K.H."/>
            <person name="Lopes M.R."/>
            <person name="Hittinger C.T."/>
            <person name="Goeker M."/>
            <person name="Salamov A.A."/>
            <person name="Wisecaver J.H."/>
            <person name="Long T.M."/>
            <person name="Calvey C.H."/>
            <person name="Aerts A.L."/>
            <person name="Barry K.W."/>
            <person name="Choi C."/>
            <person name="Clum A."/>
            <person name="Coughlan A.Y."/>
            <person name="Deshpande S."/>
            <person name="Douglass A.P."/>
            <person name="Hanson S.J."/>
            <person name="Klenk H.-P."/>
            <person name="LaButti K.M."/>
            <person name="Lapidus A."/>
            <person name="Lindquist E.A."/>
            <person name="Lipzen A.M."/>
            <person name="Meier-Kolthoff J.P."/>
            <person name="Ohm R.A."/>
            <person name="Otillar R.P."/>
            <person name="Pangilinan J.L."/>
            <person name="Peng Y."/>
            <person name="Rokas A."/>
            <person name="Rosa C.A."/>
            <person name="Scheuner C."/>
            <person name="Sibirny A.A."/>
            <person name="Slot J.C."/>
            <person name="Stielow J.B."/>
            <person name="Sun H."/>
            <person name="Kurtzman C.P."/>
            <person name="Blackwell M."/>
            <person name="Grigoriev I.V."/>
            <person name="Jeffries T.W."/>
        </authorList>
    </citation>
    <scope>NUCLEOTIDE SEQUENCE [LARGE SCALE GENOMIC DNA]</scope>
    <source>
        <strain evidence="13">ATCC 18201 / CBS 1600 / BCRC 20928 / JCM 3617 / NBRC 0987 / NRRL Y-1542</strain>
        <strain evidence="11">NRRL Y-1542</strain>
    </source>
</reference>
<dbReference type="PANTHER" id="PTHR42879">
    <property type="entry name" value="3-OXOACYL-(ACYL-CARRIER-PROTEIN) REDUCTASE"/>
    <property type="match status" value="1"/>
</dbReference>
<evidence type="ECO:0000256" key="4">
    <source>
        <dbReference type="ARBA" id="ARBA00023027"/>
    </source>
</evidence>
<feature type="binding site" evidence="8">
    <location>
        <begin position="12"/>
        <end position="14"/>
    </location>
    <ligand>
        <name>NAD(+)</name>
        <dbReference type="ChEBI" id="CHEBI:57540"/>
    </ligand>
</feature>
<dbReference type="Gene3D" id="3.40.50.720">
    <property type="entry name" value="NAD(P)-binding Rossmann-like Domain"/>
    <property type="match status" value="1"/>
</dbReference>
<dbReference type="SUPFAM" id="SSF51735">
    <property type="entry name" value="NAD(P)-binding Rossmann-fold domains"/>
    <property type="match status" value="1"/>
</dbReference>
<accession>A0A0H5C4S1</accession>
<evidence type="ECO:0000256" key="8">
    <source>
        <dbReference type="PIRSR" id="PIRSR614007-2"/>
    </source>
</evidence>
<dbReference type="EMBL" id="KV453928">
    <property type="protein sequence ID" value="ODV74526.1"/>
    <property type="molecule type" value="Genomic_DNA"/>
</dbReference>
<comment type="catalytic activity">
    <reaction evidence="6">
        <text>a (3R)-hydroxyacyl-[ACP] + NADP(+) = a 3-oxoacyl-[ACP] + NADPH + H(+)</text>
        <dbReference type="Rhea" id="RHEA:17397"/>
        <dbReference type="Rhea" id="RHEA-COMP:9916"/>
        <dbReference type="Rhea" id="RHEA-COMP:9945"/>
        <dbReference type="ChEBI" id="CHEBI:15378"/>
        <dbReference type="ChEBI" id="CHEBI:57783"/>
        <dbReference type="ChEBI" id="CHEBI:58349"/>
        <dbReference type="ChEBI" id="CHEBI:78776"/>
        <dbReference type="ChEBI" id="CHEBI:78827"/>
        <dbReference type="EC" id="1.1.1.100"/>
    </reaction>
</comment>
<feature type="binding site" evidence="8">
    <location>
        <position position="158"/>
    </location>
    <ligand>
        <name>NAD(+)</name>
        <dbReference type="ChEBI" id="CHEBI:57540"/>
    </ligand>
</feature>
<dbReference type="InterPro" id="IPR002347">
    <property type="entry name" value="SDR_fam"/>
</dbReference>
<evidence type="ECO:0000256" key="2">
    <source>
        <dbReference type="ARBA" id="ARBA00022857"/>
    </source>
</evidence>
<dbReference type="PRINTS" id="PR00080">
    <property type="entry name" value="SDRFAMILY"/>
</dbReference>
<dbReference type="InterPro" id="IPR050259">
    <property type="entry name" value="SDR"/>
</dbReference>
<feature type="binding site" evidence="8">
    <location>
        <position position="154"/>
    </location>
    <ligand>
        <name>NAD(+)</name>
        <dbReference type="ChEBI" id="CHEBI:57540"/>
    </ligand>
</feature>
<organism evidence="10 12">
    <name type="scientific">Cyberlindnera jadinii (strain ATCC 18201 / CBS 1600 / BCRC 20928 / JCM 3617 / NBRC 0987 / NRRL Y-1542)</name>
    <name type="common">Torula yeast</name>
    <name type="synonym">Candida utilis</name>
    <dbReference type="NCBI Taxonomy" id="983966"/>
    <lineage>
        <taxon>Eukaryota</taxon>
        <taxon>Fungi</taxon>
        <taxon>Dikarya</taxon>
        <taxon>Ascomycota</taxon>
        <taxon>Saccharomycotina</taxon>
        <taxon>Saccharomycetes</taxon>
        <taxon>Phaffomycetales</taxon>
        <taxon>Phaffomycetaceae</taxon>
        <taxon>Cyberlindnera</taxon>
    </lineage>
</organism>
<gene>
    <name evidence="10" type="primary">budC</name>
    <name evidence="10" type="ORF">BN1211_3479</name>
    <name evidence="11" type="ORF">CYBJADRAFT_184165</name>
</gene>
<feature type="binding site" evidence="8">
    <location>
        <position position="88"/>
    </location>
    <ligand>
        <name>NAD(+)</name>
        <dbReference type="ChEBI" id="CHEBI:57540"/>
    </ligand>
</feature>
<dbReference type="STRING" id="983966.A0A0H5C4S1"/>
<dbReference type="RefSeq" id="XP_020071565.1">
    <property type="nucleotide sequence ID" value="XM_020217111.1"/>
</dbReference>
<keyword evidence="2" id="KW-0521">NADP</keyword>
<comment type="similarity">
    <text evidence="1 9">Belongs to the short-chain dehydrogenases/reductases (SDR) family.</text>
</comment>
<dbReference type="GO" id="GO:0004316">
    <property type="term" value="F:3-oxoacyl-[acyl-carrier-protein] reductase (NADPH) activity"/>
    <property type="evidence" value="ECO:0007669"/>
    <property type="project" value="UniProtKB-EC"/>
</dbReference>
<dbReference type="PRINTS" id="PR00081">
    <property type="entry name" value="GDHRDH"/>
</dbReference>
<evidence type="ECO:0000313" key="13">
    <source>
        <dbReference type="Proteomes" id="UP000094389"/>
    </source>
</evidence>
<dbReference type="PROSITE" id="PS00061">
    <property type="entry name" value="ADH_SHORT"/>
    <property type="match status" value="1"/>
</dbReference>
<evidence type="ECO:0000256" key="7">
    <source>
        <dbReference type="PIRSR" id="PIRSR614007-1"/>
    </source>
</evidence>
<evidence type="ECO:0000313" key="12">
    <source>
        <dbReference type="Proteomes" id="UP000038830"/>
    </source>
</evidence>
<evidence type="ECO:0000256" key="6">
    <source>
        <dbReference type="ARBA" id="ARBA00048508"/>
    </source>
</evidence>
<comment type="catalytic activity">
    <reaction evidence="5">
        <text>(S)-acetoin + NAD(+) = diacetyl + NADH + H(+)</text>
        <dbReference type="Rhea" id="RHEA:27286"/>
        <dbReference type="ChEBI" id="CHEBI:15378"/>
        <dbReference type="ChEBI" id="CHEBI:15687"/>
        <dbReference type="ChEBI" id="CHEBI:16583"/>
        <dbReference type="ChEBI" id="CHEBI:57540"/>
        <dbReference type="ChEBI" id="CHEBI:57945"/>
        <dbReference type="EC" id="1.1.1.304"/>
    </reaction>
</comment>
<dbReference type="Pfam" id="PF00106">
    <property type="entry name" value="adh_short"/>
    <property type="match status" value="1"/>
</dbReference>
<evidence type="ECO:0000256" key="9">
    <source>
        <dbReference type="RuleBase" id="RU000363"/>
    </source>
</evidence>
<evidence type="ECO:0000256" key="3">
    <source>
        <dbReference type="ARBA" id="ARBA00023002"/>
    </source>
</evidence>
<dbReference type="OrthoDB" id="47007at2759"/>
<dbReference type="GeneID" id="30991507"/>
<dbReference type="PANTHER" id="PTHR42879:SF2">
    <property type="entry name" value="3-OXOACYL-[ACYL-CARRIER-PROTEIN] REDUCTASE FABG"/>
    <property type="match status" value="1"/>
</dbReference>
<keyword evidence="3" id="KW-0560">Oxidoreductase</keyword>
<feature type="binding site" evidence="8">
    <location>
        <position position="33"/>
    </location>
    <ligand>
        <name>NAD(+)</name>
        <dbReference type="ChEBI" id="CHEBI:57540"/>
    </ligand>
</feature>
<dbReference type="InterPro" id="IPR036291">
    <property type="entry name" value="NAD(P)-bd_dom_sf"/>
</dbReference>
<evidence type="ECO:0000313" key="11">
    <source>
        <dbReference type="EMBL" id="ODV74526.1"/>
    </source>
</evidence>
<proteinExistence type="inferred from homology"/>
<feature type="binding site" evidence="8">
    <location>
        <begin position="184"/>
        <end position="189"/>
    </location>
    <ligand>
        <name>NAD(+)</name>
        <dbReference type="ChEBI" id="CHEBI:57540"/>
    </ligand>
</feature>
<dbReference type="GO" id="GO:0052588">
    <property type="term" value="F:diacetyl reductase ((S)-acetoin forming) (NAD+) activity"/>
    <property type="evidence" value="ECO:0007669"/>
    <property type="project" value="UniProtKB-EC"/>
</dbReference>
<dbReference type="Proteomes" id="UP000094389">
    <property type="component" value="Unassembled WGS sequence"/>
</dbReference>
<keyword evidence="13" id="KW-1185">Reference proteome</keyword>
<dbReference type="EMBL" id="CDQK01000004">
    <property type="protein sequence ID" value="CEP22996.1"/>
    <property type="molecule type" value="Genomic_DNA"/>
</dbReference>
<accession>A0A1E4S4S2</accession>
<feature type="active site" description="Proton acceptor" evidence="7">
    <location>
        <position position="154"/>
    </location>
</feature>
<name>A0A0H5C4S1_CYBJN</name>
<dbReference type="AlphaFoldDB" id="A0A0H5C4S1"/>
<dbReference type="InterPro" id="IPR020904">
    <property type="entry name" value="Sc_DH/Rdtase_CS"/>
</dbReference>
<protein>
    <submittedName>
        <fullName evidence="10">BudC protein</fullName>
    </submittedName>
    <submittedName>
        <fullName evidence="11">Short-chain alcohol dehydrogenase</fullName>
    </submittedName>
</protein>
<evidence type="ECO:0000313" key="10">
    <source>
        <dbReference type="EMBL" id="CEP22996.1"/>
    </source>
</evidence>
<evidence type="ECO:0000256" key="1">
    <source>
        <dbReference type="ARBA" id="ARBA00006484"/>
    </source>
</evidence>
<dbReference type="OMA" id="NAGICNW"/>
<dbReference type="GO" id="GO:0045150">
    <property type="term" value="P:acetoin catabolic process"/>
    <property type="evidence" value="ECO:0007669"/>
    <property type="project" value="InterPro"/>
</dbReference>
<dbReference type="GO" id="GO:0032787">
    <property type="term" value="P:monocarboxylic acid metabolic process"/>
    <property type="evidence" value="ECO:0007669"/>
    <property type="project" value="UniProtKB-ARBA"/>
</dbReference>
<keyword evidence="4 8" id="KW-0520">NAD</keyword>
<dbReference type="FunFam" id="3.40.50.720:FF:000084">
    <property type="entry name" value="Short-chain dehydrogenase reductase"/>
    <property type="match status" value="1"/>
</dbReference>
<reference evidence="10" key="1">
    <citation type="submission" date="2014-12" db="EMBL/GenBank/DDBJ databases">
        <authorList>
            <person name="Jaenicke S."/>
        </authorList>
    </citation>
    <scope>NUCLEOTIDE SEQUENCE [LARGE SCALE GENOMIC DNA]</scope>
    <source>
        <strain evidence="10">CBS1600</strain>
    </source>
</reference>
<dbReference type="NCBIfam" id="TIGR02415">
    <property type="entry name" value="23BDH"/>
    <property type="match status" value="1"/>
</dbReference>
<sequence>MTRVALVTGGAQGIGKAIAVQLAKDGYKVAITDLSFQKELALKTVEELKKLGTDAIFVEADSSKREQLFNAVEETHKQLGGFDVIVNNAGIVQVAPLEEVTPADLEKINNINIGGVLWGIQAAAKKFQELNQPGKIINAASVAGHTAFEMMGAYSATKFAVRGLTQAAAKELASKKITVNSYCPGIVLTPMWDLIDQKMGDYAGVPKGETVKKYIGNIALGRGEQPEDVAGLVSFLADEKSNYITGQNINVDGGIVYI</sequence>
<dbReference type="Proteomes" id="UP000038830">
    <property type="component" value="Unassembled WGS sequence"/>
</dbReference>
<evidence type="ECO:0000256" key="5">
    <source>
        <dbReference type="ARBA" id="ARBA00047315"/>
    </source>
</evidence>
<reference evidence="12" key="2">
    <citation type="journal article" date="2015" name="J. Biotechnol.">
        <title>The structure of the Cyberlindnera jadinii genome and its relation to Candida utilis analyzed by the occurrence of single nucleotide polymorphisms.</title>
        <authorList>
            <person name="Rupp O."/>
            <person name="Brinkrolf K."/>
            <person name="Buerth C."/>
            <person name="Kunigo M."/>
            <person name="Schneider J."/>
            <person name="Jaenicke S."/>
            <person name="Goesmann A."/>
            <person name="Puehler A."/>
            <person name="Jaeger K.-E."/>
            <person name="Ernst J.F."/>
        </authorList>
    </citation>
    <scope>NUCLEOTIDE SEQUENCE [LARGE SCALE GENOMIC DNA]</scope>
    <source>
        <strain evidence="12">ATCC 18201 / CBS 1600 / BCRC 20928 / JCM 3617 / NBRC 0987 / NRRL Y-1542</strain>
    </source>
</reference>